<gene>
    <name evidence="2" type="ORF">SAMN05446037_1002333</name>
</gene>
<organism evidence="2 3">
    <name type="scientific">Anaerovirgula multivorans</name>
    <dbReference type="NCBI Taxonomy" id="312168"/>
    <lineage>
        <taxon>Bacteria</taxon>
        <taxon>Bacillati</taxon>
        <taxon>Bacillota</taxon>
        <taxon>Clostridia</taxon>
        <taxon>Peptostreptococcales</taxon>
        <taxon>Natronincolaceae</taxon>
        <taxon>Anaerovirgula</taxon>
    </lineage>
</organism>
<reference evidence="2 3" key="1">
    <citation type="submission" date="2017-06" db="EMBL/GenBank/DDBJ databases">
        <authorList>
            <person name="Kim H.J."/>
            <person name="Triplett B.A."/>
        </authorList>
    </citation>
    <scope>NUCLEOTIDE SEQUENCE [LARGE SCALE GENOMIC DNA]</scope>
    <source>
        <strain evidence="2 3">SCA</strain>
    </source>
</reference>
<keyword evidence="3" id="KW-1185">Reference proteome</keyword>
<dbReference type="OrthoDB" id="41724at2"/>
<protein>
    <submittedName>
        <fullName evidence="2">Predicted neuraminidase (Sialidase)</fullName>
    </submittedName>
</protein>
<dbReference type="PANTHER" id="PTHR43752:SF2">
    <property type="entry name" value="BNR_ASP-BOX REPEAT FAMILY PROTEIN"/>
    <property type="match status" value="1"/>
</dbReference>
<accession>A0A239AXL4</accession>
<dbReference type="SUPFAM" id="SSF50939">
    <property type="entry name" value="Sialidases"/>
    <property type="match status" value="1"/>
</dbReference>
<sequence length="337" mass="38267">MHEIIEHSHVINGDLPFEMCHASTLLRLEDGSIYLAWFAGTKEGEADVDIWISKKEGDKWKNPFKISDEKEVPHWNPVLLQRGNGDILLFYKVGKLLKEWYTKVKISKDDGESWGKSFEMVPKDRGGRGPVRNKVILLSNGWLAAPGSTENGIWKAFVDISKDDGESWVKSADIMINNINDQQVEKVFSDIPVTEQSFKGRGVIQPSLWESKPGQIHMLLRSTEGCIYRSDSLDYGITWTEAYPTNLPNNNSGIDVVKMQDGTLVLAYNPVGINWGPRTPMVLSVSKDNGLTWHEEIKFESDAGEYSYPAIIAVKDEVFVSYTWNRKNIAFWQIRIK</sequence>
<evidence type="ECO:0000313" key="3">
    <source>
        <dbReference type="Proteomes" id="UP000198304"/>
    </source>
</evidence>
<dbReference type="InterPro" id="IPR036278">
    <property type="entry name" value="Sialidase_sf"/>
</dbReference>
<dbReference type="CDD" id="cd15482">
    <property type="entry name" value="Sialidase_non-viral"/>
    <property type="match status" value="1"/>
</dbReference>
<dbReference type="Pfam" id="PF13088">
    <property type="entry name" value="BNR_2"/>
    <property type="match status" value="1"/>
</dbReference>
<dbReference type="Gene3D" id="2.120.10.10">
    <property type="match status" value="1"/>
</dbReference>
<dbReference type="AlphaFoldDB" id="A0A239AXL4"/>
<evidence type="ECO:0000259" key="1">
    <source>
        <dbReference type="Pfam" id="PF13088"/>
    </source>
</evidence>
<evidence type="ECO:0000313" key="2">
    <source>
        <dbReference type="EMBL" id="SNS00290.1"/>
    </source>
</evidence>
<name>A0A239AXL4_9FIRM</name>
<dbReference type="InterPro" id="IPR011040">
    <property type="entry name" value="Sialidase"/>
</dbReference>
<dbReference type="EMBL" id="FZOJ01000002">
    <property type="protein sequence ID" value="SNS00290.1"/>
    <property type="molecule type" value="Genomic_DNA"/>
</dbReference>
<feature type="domain" description="Sialidase" evidence="1">
    <location>
        <begin position="31"/>
        <end position="318"/>
    </location>
</feature>
<dbReference type="RefSeq" id="WP_089281502.1">
    <property type="nucleotide sequence ID" value="NZ_FZOJ01000002.1"/>
</dbReference>
<dbReference type="PANTHER" id="PTHR43752">
    <property type="entry name" value="BNR/ASP-BOX REPEAT FAMILY PROTEIN"/>
    <property type="match status" value="1"/>
</dbReference>
<dbReference type="Proteomes" id="UP000198304">
    <property type="component" value="Unassembled WGS sequence"/>
</dbReference>
<proteinExistence type="predicted"/>